<reference evidence="2 3" key="2">
    <citation type="submission" date="2020-07" db="EMBL/GenBank/DDBJ databases">
        <title>Genome assembly of wild tea tree DASZ reveals pedigree and selection history of tea varieties.</title>
        <authorList>
            <person name="Zhang W."/>
        </authorList>
    </citation>
    <scope>NUCLEOTIDE SEQUENCE [LARGE SCALE GENOMIC DNA]</scope>
    <source>
        <strain evidence="3">cv. G240</strain>
        <tissue evidence="2">Leaf</tissue>
    </source>
</reference>
<keyword evidence="1" id="KW-0812">Transmembrane</keyword>
<organism evidence="2 3">
    <name type="scientific">Camellia sinensis</name>
    <name type="common">Tea plant</name>
    <name type="synonym">Thea sinensis</name>
    <dbReference type="NCBI Taxonomy" id="4442"/>
    <lineage>
        <taxon>Eukaryota</taxon>
        <taxon>Viridiplantae</taxon>
        <taxon>Streptophyta</taxon>
        <taxon>Embryophyta</taxon>
        <taxon>Tracheophyta</taxon>
        <taxon>Spermatophyta</taxon>
        <taxon>Magnoliopsida</taxon>
        <taxon>eudicotyledons</taxon>
        <taxon>Gunneridae</taxon>
        <taxon>Pentapetalae</taxon>
        <taxon>asterids</taxon>
        <taxon>Ericales</taxon>
        <taxon>Theaceae</taxon>
        <taxon>Camellia</taxon>
    </lineage>
</organism>
<sequence>MARWNGGNIEAEGHEGSGVLILLVALVSLILISAIIFSCADGVSKDKTSAAQTDTYGAGCGAGCGC</sequence>
<dbReference type="AlphaFoldDB" id="A0A7J7GHR1"/>
<keyword evidence="1" id="KW-1133">Transmembrane helix</keyword>
<comment type="caution">
    <text evidence="2">The sequence shown here is derived from an EMBL/GenBank/DDBJ whole genome shotgun (WGS) entry which is preliminary data.</text>
</comment>
<protein>
    <submittedName>
        <fullName evidence="2">Uncharacterized protein</fullName>
    </submittedName>
</protein>
<reference evidence="3" key="1">
    <citation type="journal article" date="2020" name="Nat. Commun.">
        <title>Genome assembly of wild tea tree DASZ reveals pedigree and selection history of tea varieties.</title>
        <authorList>
            <person name="Zhang W."/>
            <person name="Zhang Y."/>
            <person name="Qiu H."/>
            <person name="Guo Y."/>
            <person name="Wan H."/>
            <person name="Zhang X."/>
            <person name="Scossa F."/>
            <person name="Alseekh S."/>
            <person name="Zhang Q."/>
            <person name="Wang P."/>
            <person name="Xu L."/>
            <person name="Schmidt M.H."/>
            <person name="Jia X."/>
            <person name="Li D."/>
            <person name="Zhu A."/>
            <person name="Guo F."/>
            <person name="Chen W."/>
            <person name="Ni D."/>
            <person name="Usadel B."/>
            <person name="Fernie A.R."/>
            <person name="Wen W."/>
        </authorList>
    </citation>
    <scope>NUCLEOTIDE SEQUENCE [LARGE SCALE GENOMIC DNA]</scope>
    <source>
        <strain evidence="3">cv. G240</strain>
    </source>
</reference>
<evidence type="ECO:0000313" key="2">
    <source>
        <dbReference type="EMBL" id="KAF5940283.1"/>
    </source>
</evidence>
<dbReference type="PANTHER" id="PTHR37199:SF5">
    <property type="entry name" value="TRANSMEMBRANE PROTEIN"/>
    <property type="match status" value="1"/>
</dbReference>
<gene>
    <name evidence="2" type="ORF">HYC85_021450</name>
</gene>
<dbReference type="Proteomes" id="UP000593564">
    <property type="component" value="Unassembled WGS sequence"/>
</dbReference>
<keyword evidence="1" id="KW-0472">Membrane</keyword>
<accession>A0A7J7GHR1</accession>
<keyword evidence="3" id="KW-1185">Reference proteome</keyword>
<evidence type="ECO:0000256" key="1">
    <source>
        <dbReference type="SAM" id="Phobius"/>
    </source>
</evidence>
<proteinExistence type="predicted"/>
<name>A0A7J7GHR1_CAMSI</name>
<dbReference type="PANTHER" id="PTHR37199">
    <property type="entry name" value="TRANSMEMBRANE PROTEIN"/>
    <property type="match status" value="1"/>
</dbReference>
<evidence type="ECO:0000313" key="3">
    <source>
        <dbReference type="Proteomes" id="UP000593564"/>
    </source>
</evidence>
<dbReference type="EMBL" id="JACBKZ010000010">
    <property type="protein sequence ID" value="KAF5940283.1"/>
    <property type="molecule type" value="Genomic_DNA"/>
</dbReference>
<feature type="transmembrane region" description="Helical" evidence="1">
    <location>
        <begin position="20"/>
        <end position="40"/>
    </location>
</feature>